<evidence type="ECO:0000256" key="4">
    <source>
        <dbReference type="ARBA" id="ARBA00023212"/>
    </source>
</evidence>
<evidence type="ECO:0000313" key="9">
    <source>
        <dbReference type="Ensembl" id="ENSCINP00000005989.3"/>
    </source>
</evidence>
<dbReference type="PROSITE" id="PS50222">
    <property type="entry name" value="EF_HAND_2"/>
    <property type="match status" value="2"/>
</dbReference>
<reference evidence="9" key="4">
    <citation type="submission" date="2025-09" db="UniProtKB">
        <authorList>
            <consortium name="Ensembl"/>
        </authorList>
    </citation>
    <scope>IDENTIFICATION</scope>
</reference>
<feature type="domain" description="EF-hand" evidence="7">
    <location>
        <begin position="1920"/>
        <end position="1955"/>
    </location>
</feature>
<dbReference type="InParanoid" id="F7BIU1"/>
<dbReference type="InterPro" id="IPR018159">
    <property type="entry name" value="Spectrin/alpha-actinin"/>
</dbReference>
<feature type="coiled-coil region" evidence="5">
    <location>
        <begin position="1191"/>
        <end position="1232"/>
    </location>
</feature>
<dbReference type="EMBL" id="EAAA01002432">
    <property type="status" value="NOT_ANNOTATED_CDS"/>
    <property type="molecule type" value="Genomic_DNA"/>
</dbReference>
<reference evidence="9" key="2">
    <citation type="journal article" date="2008" name="Genome Biol.">
        <title>Improved genome assembly and evidence-based global gene model set for the chordate Ciona intestinalis: new insight into intron and operon populations.</title>
        <authorList>
            <person name="Satou Y."/>
            <person name="Mineta K."/>
            <person name="Ogasawara M."/>
            <person name="Sasakura Y."/>
            <person name="Shoguchi E."/>
            <person name="Ueno K."/>
            <person name="Yamada L."/>
            <person name="Matsumoto J."/>
            <person name="Wasserscheid J."/>
            <person name="Dewar K."/>
            <person name="Wiley G.B."/>
            <person name="Macmil S.L."/>
            <person name="Roe B.A."/>
            <person name="Zeller R.W."/>
            <person name="Hastings K.E."/>
            <person name="Lemaire P."/>
            <person name="Lindquist E."/>
            <person name="Endo T."/>
            <person name="Hotta K."/>
            <person name="Inaba K."/>
        </authorList>
    </citation>
    <scope>NUCLEOTIDE SEQUENCE [LARGE SCALE GENOMIC DNA]</scope>
    <source>
        <strain evidence="9">wild type</strain>
    </source>
</reference>
<dbReference type="Pfam" id="PF02187">
    <property type="entry name" value="GAS2"/>
    <property type="match status" value="1"/>
</dbReference>
<feature type="coiled-coil region" evidence="5">
    <location>
        <begin position="137"/>
        <end position="171"/>
    </location>
</feature>
<evidence type="ECO:0000256" key="2">
    <source>
        <dbReference type="ARBA" id="ARBA00022490"/>
    </source>
</evidence>
<keyword evidence="3" id="KW-0106">Calcium</keyword>
<dbReference type="SUPFAM" id="SSF46966">
    <property type="entry name" value="Spectrin repeat"/>
    <property type="match status" value="14"/>
</dbReference>
<dbReference type="InterPro" id="IPR003108">
    <property type="entry name" value="GAR_dom"/>
</dbReference>
<protein>
    <submittedName>
        <fullName evidence="9">Uncharacterized protein</fullName>
    </submittedName>
</protein>
<reference evidence="9" key="3">
    <citation type="submission" date="2025-08" db="UniProtKB">
        <authorList>
            <consortium name="Ensembl"/>
        </authorList>
    </citation>
    <scope>IDENTIFICATION</scope>
</reference>
<evidence type="ECO:0000259" key="7">
    <source>
        <dbReference type="PROSITE" id="PS50222"/>
    </source>
</evidence>
<dbReference type="InterPro" id="IPR002017">
    <property type="entry name" value="Spectrin_repeat"/>
</dbReference>
<feature type="domain" description="GAR" evidence="8">
    <location>
        <begin position="1996"/>
        <end position="2068"/>
    </location>
</feature>
<dbReference type="STRING" id="7719.ENSCINP00000005989"/>
<dbReference type="GO" id="GO:0008017">
    <property type="term" value="F:microtubule binding"/>
    <property type="evidence" value="ECO:0007669"/>
    <property type="project" value="InterPro"/>
</dbReference>
<name>F7BIU1_CIOIN</name>
<dbReference type="InterPro" id="IPR036534">
    <property type="entry name" value="GAR_dom_sf"/>
</dbReference>
<dbReference type="FunFam" id="1.20.58.60:FF:000001">
    <property type="entry name" value="Microtubule-actin cross-linking factor 1"/>
    <property type="match status" value="1"/>
</dbReference>
<dbReference type="SMART" id="SM00054">
    <property type="entry name" value="EFh"/>
    <property type="match status" value="2"/>
</dbReference>
<dbReference type="PANTHER" id="PTHR23169:SF23">
    <property type="entry name" value="SHORT STOP, ISOFORM H"/>
    <property type="match status" value="1"/>
</dbReference>
<evidence type="ECO:0000256" key="6">
    <source>
        <dbReference type="SAM" id="MobiDB-lite"/>
    </source>
</evidence>
<dbReference type="InterPro" id="IPR018247">
    <property type="entry name" value="EF_Hand_1_Ca_BS"/>
</dbReference>
<feature type="region of interest" description="Disordered" evidence="6">
    <location>
        <begin position="1838"/>
        <end position="1859"/>
    </location>
</feature>
<dbReference type="PANTHER" id="PTHR23169">
    <property type="entry name" value="ENVOPLAKIN"/>
    <property type="match status" value="1"/>
</dbReference>
<dbReference type="HOGENOM" id="CLU_001588_0_0_1"/>
<dbReference type="EMBL" id="EAAA01002431">
    <property type="status" value="NOT_ANNOTATED_CDS"/>
    <property type="molecule type" value="Genomic_DNA"/>
</dbReference>
<dbReference type="GO" id="GO:0005886">
    <property type="term" value="C:plasma membrane"/>
    <property type="evidence" value="ECO:0007669"/>
    <property type="project" value="UniProtKB-SubCell"/>
</dbReference>
<dbReference type="Pfam" id="PF13499">
    <property type="entry name" value="EF-hand_7"/>
    <property type="match status" value="1"/>
</dbReference>
<dbReference type="CDD" id="cd00051">
    <property type="entry name" value="EFh"/>
    <property type="match status" value="1"/>
</dbReference>
<evidence type="ECO:0000256" key="3">
    <source>
        <dbReference type="ARBA" id="ARBA00022837"/>
    </source>
</evidence>
<organism evidence="9 10">
    <name type="scientific">Ciona intestinalis</name>
    <name type="common">Transparent sea squirt</name>
    <name type="synonym">Ascidia intestinalis</name>
    <dbReference type="NCBI Taxonomy" id="7719"/>
    <lineage>
        <taxon>Eukaryota</taxon>
        <taxon>Metazoa</taxon>
        <taxon>Chordata</taxon>
        <taxon>Tunicata</taxon>
        <taxon>Ascidiacea</taxon>
        <taxon>Phlebobranchia</taxon>
        <taxon>Cionidae</taxon>
        <taxon>Ciona</taxon>
    </lineage>
</organism>
<dbReference type="Pfam" id="PF00435">
    <property type="entry name" value="Spectrin"/>
    <property type="match status" value="7"/>
</dbReference>
<feature type="domain" description="EF-hand" evidence="7">
    <location>
        <begin position="1956"/>
        <end position="1991"/>
    </location>
</feature>
<dbReference type="Gene3D" id="1.20.58.60">
    <property type="match status" value="11"/>
</dbReference>
<dbReference type="EMBL" id="EAAA01002433">
    <property type="status" value="NOT_ANNOTATED_CDS"/>
    <property type="molecule type" value="Genomic_DNA"/>
</dbReference>
<dbReference type="GO" id="GO:0005856">
    <property type="term" value="C:cytoskeleton"/>
    <property type="evidence" value="ECO:0007669"/>
    <property type="project" value="UniProtKB-SubCell"/>
</dbReference>
<dbReference type="CDD" id="cd00176">
    <property type="entry name" value="SPEC"/>
    <property type="match status" value="4"/>
</dbReference>
<keyword evidence="10" id="KW-1185">Reference proteome</keyword>
<feature type="compositionally biased region" description="Basic and acidic residues" evidence="6">
    <location>
        <begin position="1844"/>
        <end position="1859"/>
    </location>
</feature>
<dbReference type="GO" id="GO:0045104">
    <property type="term" value="P:intermediate filament cytoskeleton organization"/>
    <property type="evidence" value="ECO:0007669"/>
    <property type="project" value="InterPro"/>
</dbReference>
<dbReference type="PROSITE" id="PS51460">
    <property type="entry name" value="GAR"/>
    <property type="match status" value="1"/>
</dbReference>
<dbReference type="SMART" id="SM00150">
    <property type="entry name" value="SPEC"/>
    <property type="match status" value="13"/>
</dbReference>
<proteinExistence type="predicted"/>
<dbReference type="PROSITE" id="PS00018">
    <property type="entry name" value="EF_HAND_1"/>
    <property type="match status" value="1"/>
</dbReference>
<keyword evidence="2" id="KW-0963">Cytoplasm</keyword>
<dbReference type="SUPFAM" id="SSF143575">
    <property type="entry name" value="GAS2 domain-like"/>
    <property type="match status" value="1"/>
</dbReference>
<dbReference type="Gene3D" id="3.30.920.20">
    <property type="entry name" value="Gas2-like domain"/>
    <property type="match status" value="1"/>
</dbReference>
<dbReference type="Gene3D" id="1.10.238.10">
    <property type="entry name" value="EF-hand"/>
    <property type="match status" value="1"/>
</dbReference>
<evidence type="ECO:0000256" key="5">
    <source>
        <dbReference type="SAM" id="Coils"/>
    </source>
</evidence>
<dbReference type="InterPro" id="IPR011992">
    <property type="entry name" value="EF-hand-dom_pair"/>
</dbReference>
<dbReference type="SUPFAM" id="SSF47473">
    <property type="entry name" value="EF-hand"/>
    <property type="match status" value="1"/>
</dbReference>
<dbReference type="SMART" id="SM00243">
    <property type="entry name" value="GAS2"/>
    <property type="match status" value="1"/>
</dbReference>
<evidence type="ECO:0000259" key="8">
    <source>
        <dbReference type="PROSITE" id="PS51460"/>
    </source>
</evidence>
<dbReference type="OMA" id="PDENFKM"/>
<dbReference type="InterPro" id="IPR002048">
    <property type="entry name" value="EF_hand_dom"/>
</dbReference>
<feature type="coiled-coil region" evidence="5">
    <location>
        <begin position="13"/>
        <end position="81"/>
    </location>
</feature>
<dbReference type="Ensembl" id="ENSCINT00000005989.3">
    <property type="protein sequence ID" value="ENSCINP00000005989.3"/>
    <property type="gene ID" value="ENSCING00000002923.3"/>
</dbReference>
<evidence type="ECO:0000313" key="10">
    <source>
        <dbReference type="Proteomes" id="UP000008144"/>
    </source>
</evidence>
<dbReference type="Proteomes" id="UP000008144">
    <property type="component" value="Chromosome 7"/>
</dbReference>
<comment type="subcellular location">
    <subcellularLocation>
        <location evidence="1">Cytoplasm</location>
        <location evidence="1">Cytoskeleton</location>
    </subcellularLocation>
</comment>
<keyword evidence="5" id="KW-0175">Coiled coil</keyword>
<evidence type="ECO:0000256" key="1">
    <source>
        <dbReference type="ARBA" id="ARBA00004245"/>
    </source>
</evidence>
<dbReference type="FunFam" id="3.30.920.20:FF:000001">
    <property type="entry name" value="Microtubule-actin cross-linking factor 1"/>
    <property type="match status" value="1"/>
</dbReference>
<sequence length="2113" mass="244794">DVAEKFRELKMTLAALLSDLEEVFSKLNSLKNRLEDALQHLTDLEEDLDQCDPISREDGKLEDQMMEVEELCGRGEDLKEEVEVIEQMFKNLLDAGVVSHFLLRIKFKISNLSRRSSRLVNQLKRRKSNIIDVQKRLAQFGENRDEASKNLDSVIEEVEKFDKEAANIEEVQELQGKYKTWSQSKVDPLRLQIAHARDIGHVLVFGADPSVQTFHIKHDINQLDAKWNKLSDLMTEYEVWLQRSLIDSGHFNDVYDSLLAWLDEAETLAANQKPASWEYKVVAAQLEEHKVFEKMINSQHEMMSYFLREGTKSHDIMDKSYDEKVKKMTDMRRRWLDLCENHKKRDVELRRVTSEAEDFHLQSSSFLTWMEGVKKTVDVDVTGSHLEHIENQIRQQKLVKEELTSKHQTVEDSVKEGRVLLSKCPGDDIYLIHHFSLQAHKKLDSLNMEYNLLLQRSSVKVDALQTALVTSQRVKDTHERIGDWLSDSNLKIKEIRVSKKVDLYLILQSIKPAEHENDVETIKRDSTELSNISHWWGDKLLQEHFNQDNIQYNTVKDCVALFEKQVKAIEEKLNSFSNHVEIYNATLLELDQQVNSFKKLESMERGYLNGKQAQKEEINTLVTKVKVQSESLVDEAESLMSELVDRDALIVKQLLTAYLSEQDRVLESKNSCMDALGGLVSLAIRWYESCDHISPWLREMETKVEEFIASGKNNDIQLLQDQSRVLEQDLTEHKPLITRLTKIDVELHNLIDTDEEELLSSISNTTEQLTSRYNELCAKVSGKTNKLNDTSQQLNSFFNNCEKLLEQVSLLKDQLLNLEPIPMEAEFVKERIARIKKYEVEAGKHSSTCDVMTDQGEELKDDLSSLGLVDVKMKQLRDLCSELSNFNENQLHQLNGAFQCLLQFRENSDLLMTKMSSLLESVDATVLFPITDLQSLTDECKFFEKLGEEVTHTGEEVSIVEQISKQCIAFATPMGHEVSYIRRRMEEVDSMYAKLKSLFEKNRSNLQEQLEAAIKFQDAVKRTRKSLEEQSKKLESLPIVATDLDEIKKQIENLKVIRQDCVPLQVEAQNLSNQIDQLSPNQSNGEPSTIDDVGKLQTASKNVEDKITQRQSDLDNALLALGQLQHAIEEMVNWMKHVSQDMDKHDQVVDKCPINPRAVETEMSKHRIMYETIQSQKSTLDGITMTALNLSAQQTDESADLNKAIENMSQQWDSLNEQADTLMQKLKEKLNESYLCEEELSNIEYWVDEKEAEMSSSLFFGGLPETSQAMLDEHLEFEEEVQGKREEFLELDKLGSHLKYFSQKQDGILIKNLLLSVHAKKCQKSQQTKLEEMRNEANTFHENLQNFMGWLGQAEQCLANRNEVPLSVLKAEAIQQLSQHKEFEEEVQGKREEFLELDKLGSHLKYFSQKQDGILIKNLLLSVHAKWDKLMSTTSARSSAVNELYKKSIQFHDGLEKLSDWIHSAEEKLEYQQTKRHIEEPGSIKAEMDEHKEFHQALASKQPVYEAVMRSGIALHEKAVLVPDKTDLDDKTRKLKEEWTALNKKSVDRKHRLEESLLFSGRFLDAIESLIQWLSHIEPQLSKNVSVHGDIHTVEALMEKHNVLRNELTARHANVKALQESFVHERADSWVNDQMQELIQRWNEVAELVKYKQGRLEDAHKQAQLLQTSAHKFLEYLSQVESNLCLTNKLPNDEFKLQELRVSHLSMTSELKMKEEELSSIISLAESILQQAHPDAVTPLRQLIKVLRSKWGEVLQKCDDHGRSLDEAISRLEEDMLRMENLGRWLDDAEKTLQDREKQPIDIEKINHLIEEHQQFQDEMVSKQPEYDNIVSLYSKRKQVRPAKKGEKSPRSPPVKRETADSAMEIACDNLHTQWQRVWFIALERQRKLQEAEETARRTLELSDFLFDAWRKRYMKWMKHKKSRVMDFFRNMDKDGDGKVTRQQFIDGILKSKFPTDEMEMSKVADIFDRDNDGYIDYYEFVAALYPTKETYRPETDADKIEDEVVRQVAKCTCCKRFQVQQIAENKYRFGDNQQLRLVRILRSTVMVRVGGGWMALDEFLLKNDPCRAKGRTNYELREKFILPAGASQAMTPFKTKRTSTASRTSTPDKLSS</sequence>
<dbReference type="InterPro" id="IPR043197">
    <property type="entry name" value="Plakin"/>
</dbReference>
<feature type="region of interest" description="Disordered" evidence="6">
    <location>
        <begin position="2092"/>
        <end position="2113"/>
    </location>
</feature>
<keyword evidence="4" id="KW-0206">Cytoskeleton</keyword>
<dbReference type="GeneTree" id="ENSGT00940000166468"/>
<accession>F7BIU1</accession>
<reference evidence="10" key="1">
    <citation type="journal article" date="2002" name="Science">
        <title>The draft genome of Ciona intestinalis: insights into chordate and vertebrate origins.</title>
        <authorList>
            <person name="Dehal P."/>
            <person name="Satou Y."/>
            <person name="Campbell R.K."/>
            <person name="Chapman J."/>
            <person name="Degnan B."/>
            <person name="De Tomaso A."/>
            <person name="Davidson B."/>
            <person name="Di Gregorio A."/>
            <person name="Gelpke M."/>
            <person name="Goodstein D.M."/>
            <person name="Harafuji N."/>
            <person name="Hastings K.E."/>
            <person name="Ho I."/>
            <person name="Hotta K."/>
            <person name="Huang W."/>
            <person name="Kawashima T."/>
            <person name="Lemaire P."/>
            <person name="Martinez D."/>
            <person name="Meinertzhagen I.A."/>
            <person name="Necula S."/>
            <person name="Nonaka M."/>
            <person name="Putnam N."/>
            <person name="Rash S."/>
            <person name="Saiga H."/>
            <person name="Satake M."/>
            <person name="Terry A."/>
            <person name="Yamada L."/>
            <person name="Wang H.G."/>
            <person name="Awazu S."/>
            <person name="Azumi K."/>
            <person name="Boore J."/>
            <person name="Branno M."/>
            <person name="Chin-Bow S."/>
            <person name="DeSantis R."/>
            <person name="Doyle S."/>
            <person name="Francino P."/>
            <person name="Keys D.N."/>
            <person name="Haga S."/>
            <person name="Hayashi H."/>
            <person name="Hino K."/>
            <person name="Imai K.S."/>
            <person name="Inaba K."/>
            <person name="Kano S."/>
            <person name="Kobayashi K."/>
            <person name="Kobayashi M."/>
            <person name="Lee B.I."/>
            <person name="Makabe K.W."/>
            <person name="Manohar C."/>
            <person name="Matassi G."/>
            <person name="Medina M."/>
            <person name="Mochizuki Y."/>
            <person name="Mount S."/>
            <person name="Morishita T."/>
            <person name="Miura S."/>
            <person name="Nakayama A."/>
            <person name="Nishizaka S."/>
            <person name="Nomoto H."/>
            <person name="Ohta F."/>
            <person name="Oishi K."/>
            <person name="Rigoutsos I."/>
            <person name="Sano M."/>
            <person name="Sasaki A."/>
            <person name="Sasakura Y."/>
            <person name="Shoguchi E."/>
            <person name="Shin-i T."/>
            <person name="Spagnuolo A."/>
            <person name="Stainier D."/>
            <person name="Suzuki M.M."/>
            <person name="Tassy O."/>
            <person name="Takatori N."/>
            <person name="Tokuoka M."/>
            <person name="Yagi K."/>
            <person name="Yoshizaki F."/>
            <person name="Wada S."/>
            <person name="Zhang C."/>
            <person name="Hyatt P.D."/>
            <person name="Larimer F."/>
            <person name="Detter C."/>
            <person name="Doggett N."/>
            <person name="Glavina T."/>
            <person name="Hawkins T."/>
            <person name="Richardson P."/>
            <person name="Lucas S."/>
            <person name="Kohara Y."/>
            <person name="Levine M."/>
            <person name="Satoh N."/>
            <person name="Rokhsar D.S."/>
        </authorList>
    </citation>
    <scope>NUCLEOTIDE SEQUENCE [LARGE SCALE GENOMIC DNA]</scope>
</reference>
<dbReference type="GO" id="GO:0005509">
    <property type="term" value="F:calcium ion binding"/>
    <property type="evidence" value="ECO:0007669"/>
    <property type="project" value="InterPro"/>
</dbReference>